<comment type="caution">
    <text evidence="10">The sequence shown here is derived from an EMBL/GenBank/DDBJ whole genome shotgun (WGS) entry which is preliminary data.</text>
</comment>
<dbReference type="GO" id="GO:0005829">
    <property type="term" value="C:cytosol"/>
    <property type="evidence" value="ECO:0007669"/>
    <property type="project" value="TreeGrafter"/>
</dbReference>
<dbReference type="OrthoDB" id="9800291at2"/>
<name>A0A4R7KRW4_9CLOT</name>
<dbReference type="RefSeq" id="WP_133627841.1">
    <property type="nucleotide sequence ID" value="NZ_SOAZ01000007.1"/>
</dbReference>
<accession>A0A4R7KRW4</accession>
<dbReference type="InterPro" id="IPR012737">
    <property type="entry name" value="DhaK_L_YcgS"/>
</dbReference>
<evidence type="ECO:0000256" key="5">
    <source>
        <dbReference type="ARBA" id="ARBA00022777"/>
    </source>
</evidence>
<dbReference type="Gene3D" id="1.25.40.340">
    <property type="match status" value="1"/>
</dbReference>
<keyword evidence="6" id="KW-0319">Glycerol metabolism</keyword>
<evidence type="ECO:0000256" key="4">
    <source>
        <dbReference type="ARBA" id="ARBA00022679"/>
    </source>
</evidence>
<protein>
    <recommendedName>
        <fullName evidence="3">phosphoenolpyruvate--glycerone phosphotransferase</fullName>
        <ecNumber evidence="3">2.7.1.121</ecNumber>
    </recommendedName>
</protein>
<dbReference type="GO" id="GO:0019563">
    <property type="term" value="P:glycerol catabolic process"/>
    <property type="evidence" value="ECO:0007669"/>
    <property type="project" value="TreeGrafter"/>
</dbReference>
<evidence type="ECO:0000256" key="6">
    <source>
        <dbReference type="ARBA" id="ARBA00022798"/>
    </source>
</evidence>
<dbReference type="PANTHER" id="PTHR28629:SF4">
    <property type="entry name" value="TRIOKINASE_FMN CYCLASE"/>
    <property type="match status" value="1"/>
</dbReference>
<dbReference type="Pfam" id="PF02734">
    <property type="entry name" value="Dak2"/>
    <property type="match status" value="1"/>
</dbReference>
<dbReference type="PANTHER" id="PTHR28629">
    <property type="entry name" value="TRIOKINASE/FMN CYCLASE"/>
    <property type="match status" value="1"/>
</dbReference>
<feature type="domain" description="DhaL" evidence="9">
    <location>
        <begin position="6"/>
        <end position="206"/>
    </location>
</feature>
<dbReference type="InterPro" id="IPR004007">
    <property type="entry name" value="DhaL_dom"/>
</dbReference>
<dbReference type="SMART" id="SM01120">
    <property type="entry name" value="Dak2"/>
    <property type="match status" value="1"/>
</dbReference>
<gene>
    <name evidence="10" type="ORF">EDD71_10789</name>
</gene>
<proteinExistence type="predicted"/>
<dbReference type="InterPro" id="IPR036117">
    <property type="entry name" value="DhaL_dom_sf"/>
</dbReference>
<dbReference type="AlphaFoldDB" id="A0A4R7KRW4"/>
<dbReference type="Proteomes" id="UP000295325">
    <property type="component" value="Unassembled WGS sequence"/>
</dbReference>
<evidence type="ECO:0000256" key="7">
    <source>
        <dbReference type="ARBA" id="ARBA00046577"/>
    </source>
</evidence>
<dbReference type="GO" id="GO:0047324">
    <property type="term" value="F:phosphoenolpyruvate-glycerone phosphotransferase activity"/>
    <property type="evidence" value="ECO:0007669"/>
    <property type="project" value="UniProtKB-EC"/>
</dbReference>
<keyword evidence="11" id="KW-1185">Reference proteome</keyword>
<comment type="function">
    <text evidence="8">ADP-binding subunit of the dihydroxyacetone kinase, which is responsible for the phosphoenolpyruvate (PEP)-dependent phosphorylation of dihydroxyacetone. DhaL-ADP is converted to DhaL-ATP via a phosphoryl group transfer from DhaM and transmits it to dihydroxyacetone binds to DhaK.</text>
</comment>
<sequence>MSLKVRDVAALIEKIGDVIEENKEFLTELDAAIGDGDHGLNMNKGFKVVKDKMNSTNIKDIGELFKLVGLTLIATVGGASGPLYGTAFMKGGMAVAGKTEVDMNDFIKIMDEAIKGIKMRGKAEAGDKTMIDALEPAFNALKEGVLKELPAVDILKNAREAALNGVNYTKEIAARKGRASYLGERSIGHQDAGATSSFLMIDAIYEFVKDNTKC</sequence>
<dbReference type="PROSITE" id="PS51480">
    <property type="entry name" value="DHAL"/>
    <property type="match status" value="1"/>
</dbReference>
<dbReference type="EMBL" id="SOAZ01000007">
    <property type="protein sequence ID" value="TDT61363.1"/>
    <property type="molecule type" value="Genomic_DNA"/>
</dbReference>
<keyword evidence="4" id="KW-0808">Transferase</keyword>
<dbReference type="InterPro" id="IPR050861">
    <property type="entry name" value="Dihydroxyacetone_Kinase"/>
</dbReference>
<evidence type="ECO:0000256" key="3">
    <source>
        <dbReference type="ARBA" id="ARBA00012095"/>
    </source>
</evidence>
<evidence type="ECO:0000256" key="2">
    <source>
        <dbReference type="ARBA" id="ARBA00004745"/>
    </source>
</evidence>
<evidence type="ECO:0000313" key="10">
    <source>
        <dbReference type="EMBL" id="TDT61363.1"/>
    </source>
</evidence>
<organism evidence="10 11">
    <name type="scientific">Fonticella tunisiensis</name>
    <dbReference type="NCBI Taxonomy" id="1096341"/>
    <lineage>
        <taxon>Bacteria</taxon>
        <taxon>Bacillati</taxon>
        <taxon>Bacillota</taxon>
        <taxon>Clostridia</taxon>
        <taxon>Eubacteriales</taxon>
        <taxon>Clostridiaceae</taxon>
        <taxon>Fonticella</taxon>
    </lineage>
</organism>
<dbReference type="EC" id="2.7.1.121" evidence="3"/>
<dbReference type="GO" id="GO:0004371">
    <property type="term" value="F:glycerone kinase activity"/>
    <property type="evidence" value="ECO:0007669"/>
    <property type="project" value="InterPro"/>
</dbReference>
<evidence type="ECO:0000256" key="1">
    <source>
        <dbReference type="ARBA" id="ARBA00001113"/>
    </source>
</evidence>
<evidence type="ECO:0000256" key="8">
    <source>
        <dbReference type="ARBA" id="ARBA00055771"/>
    </source>
</evidence>
<dbReference type="SUPFAM" id="SSF101473">
    <property type="entry name" value="DhaL-like"/>
    <property type="match status" value="1"/>
</dbReference>
<keyword evidence="5 10" id="KW-0418">Kinase</keyword>
<comment type="pathway">
    <text evidence="2">Polyol metabolism; glycerol degradation.</text>
</comment>
<dbReference type="NCBIfam" id="TIGR02365">
    <property type="entry name" value="dha_L_ycgS"/>
    <property type="match status" value="1"/>
</dbReference>
<comment type="subunit">
    <text evidence="7">Homodimer. The dihydroxyacetone kinase complex is composed of a homodimer of DhaM, a homodimer of DhaK and the subunit DhaL.</text>
</comment>
<evidence type="ECO:0000259" key="9">
    <source>
        <dbReference type="PROSITE" id="PS51480"/>
    </source>
</evidence>
<comment type="catalytic activity">
    <reaction evidence="1">
        <text>dihydroxyacetone + phosphoenolpyruvate = dihydroxyacetone phosphate + pyruvate</text>
        <dbReference type="Rhea" id="RHEA:18381"/>
        <dbReference type="ChEBI" id="CHEBI:15361"/>
        <dbReference type="ChEBI" id="CHEBI:16016"/>
        <dbReference type="ChEBI" id="CHEBI:57642"/>
        <dbReference type="ChEBI" id="CHEBI:58702"/>
        <dbReference type="EC" id="2.7.1.121"/>
    </reaction>
</comment>
<reference evidence="10 11" key="1">
    <citation type="submission" date="2019-03" db="EMBL/GenBank/DDBJ databases">
        <title>Genomic Encyclopedia of Type Strains, Phase IV (KMG-IV): sequencing the most valuable type-strain genomes for metagenomic binning, comparative biology and taxonomic classification.</title>
        <authorList>
            <person name="Goeker M."/>
        </authorList>
    </citation>
    <scope>NUCLEOTIDE SEQUENCE [LARGE SCALE GENOMIC DNA]</scope>
    <source>
        <strain evidence="10 11">DSM 24455</strain>
    </source>
</reference>
<dbReference type="FunFam" id="1.25.40.340:FF:000002">
    <property type="entry name" value="Dihydroxyacetone kinase, L subunit"/>
    <property type="match status" value="1"/>
</dbReference>
<evidence type="ECO:0000313" key="11">
    <source>
        <dbReference type="Proteomes" id="UP000295325"/>
    </source>
</evidence>